<dbReference type="Proteomes" id="UP001172102">
    <property type="component" value="Unassembled WGS sequence"/>
</dbReference>
<accession>A0AA39ZW73</accession>
<keyword evidence="4" id="KW-0479">Metal-binding</keyword>
<evidence type="ECO:0000313" key="17">
    <source>
        <dbReference type="Proteomes" id="UP001172102"/>
    </source>
</evidence>
<evidence type="ECO:0000313" key="16">
    <source>
        <dbReference type="EMBL" id="KAK0704807.1"/>
    </source>
</evidence>
<dbReference type="InterPro" id="IPR051639">
    <property type="entry name" value="BCD1"/>
</dbReference>
<dbReference type="InterPro" id="IPR057721">
    <property type="entry name" value="BCD1_alpha/beta"/>
</dbReference>
<evidence type="ECO:0000256" key="14">
    <source>
        <dbReference type="SAM" id="MobiDB-lite"/>
    </source>
</evidence>
<feature type="region of interest" description="Disordered" evidence="14">
    <location>
        <begin position="389"/>
        <end position="481"/>
    </location>
</feature>
<comment type="function">
    <text evidence="8">Required for box C/D snoRNAs accumulation involved in snoRNA processing, snoRNA transport to the nucleolus and ribosome biogenesis.</text>
</comment>
<proteinExistence type="inferred from homology"/>
<sequence length="521" mass="57806">MSEPVLSELCTICHSELPKYKCPRCGVRTCSTSCVQKHKARADCDGIRNPRAFVPISQLRTASGVDHDFNFISSIERARERAEKDLIEIRNLLSVKELRTAEEDKQFRKVWYGDDLHHLPVTESDLRAKPGHHRGGGEAGSAVAIDKFDKHVRRRLRALDIEAVSMPKGMARQKENRTSWNRRTFTINWQVEWLIYGVTGLGEPSQHTPTRIMRKVLEGVPLSEALVATIEWHRGQLDREQDADSADSDNESDSPKKKKKKRHSYNRRRKASSSVIQDPTTTAWLSTDLAMQSSLTGAWSHTSPTACVRRTPAEDAAQFAPWQFFLRHAGTPANRNVKSLTPLAATTSLAEVLAGRTIIEFPTVYVLPPAASPPEGFTVVVVEPRPKRKIQEATGEGSDKEGGRPGKKQARGGNERNPNREYASRGRGKWEPRGGRGGREGRGRGRGRGASSGRFERTRGPVEDGEVNENGDEVMADVGGHEGGEEAYRSREMMVFGSVVEVKEVVNKPALGLVSYDSGDD</sequence>
<evidence type="ECO:0000256" key="7">
    <source>
        <dbReference type="ARBA" id="ARBA00022843"/>
    </source>
</evidence>
<feature type="region of interest" description="Disordered" evidence="14">
    <location>
        <begin position="237"/>
        <end position="277"/>
    </location>
</feature>
<reference evidence="16" key="1">
    <citation type="submission" date="2023-06" db="EMBL/GenBank/DDBJ databases">
        <title>Genome-scale phylogeny and comparative genomics of the fungal order Sordariales.</title>
        <authorList>
            <consortium name="Lawrence Berkeley National Laboratory"/>
            <person name="Hensen N."/>
            <person name="Bonometti L."/>
            <person name="Westerberg I."/>
            <person name="Brannstrom I.O."/>
            <person name="Guillou S."/>
            <person name="Cros-Aarteil S."/>
            <person name="Calhoun S."/>
            <person name="Haridas S."/>
            <person name="Kuo A."/>
            <person name="Mondo S."/>
            <person name="Pangilinan J."/>
            <person name="Riley R."/>
            <person name="Labutti K."/>
            <person name="Andreopoulos B."/>
            <person name="Lipzen A."/>
            <person name="Chen C."/>
            <person name="Yanf M."/>
            <person name="Daum C."/>
            <person name="Ng V."/>
            <person name="Clum A."/>
            <person name="Steindorff A."/>
            <person name="Ohm R."/>
            <person name="Martin F."/>
            <person name="Silar P."/>
            <person name="Natvig D."/>
            <person name="Lalanne C."/>
            <person name="Gautier V."/>
            <person name="Ament-Velasquez S.L."/>
            <person name="Kruys A."/>
            <person name="Hutchinson M.I."/>
            <person name="Powell A.J."/>
            <person name="Barry K."/>
            <person name="Miller A.N."/>
            <person name="Grigoriev I.V."/>
            <person name="Debuchy R."/>
            <person name="Gladieux P."/>
            <person name="Thoren M.H."/>
            <person name="Johannesson H."/>
        </authorList>
    </citation>
    <scope>NUCLEOTIDE SEQUENCE</scope>
    <source>
        <strain evidence="16">SMH4607-1</strain>
    </source>
</reference>
<dbReference type="EMBL" id="JAUKUA010000007">
    <property type="protein sequence ID" value="KAK0704807.1"/>
    <property type="molecule type" value="Genomic_DNA"/>
</dbReference>
<dbReference type="InterPro" id="IPR007529">
    <property type="entry name" value="Znf_HIT"/>
</dbReference>
<evidence type="ECO:0000256" key="5">
    <source>
        <dbReference type="ARBA" id="ARBA00022771"/>
    </source>
</evidence>
<dbReference type="GO" id="GO:0008270">
    <property type="term" value="F:zinc ion binding"/>
    <property type="evidence" value="ECO:0007669"/>
    <property type="project" value="UniProtKB-UniRule"/>
</dbReference>
<comment type="caution">
    <text evidence="16">The sequence shown here is derived from an EMBL/GenBank/DDBJ whole genome shotgun (WGS) entry which is preliminary data.</text>
</comment>
<evidence type="ECO:0000256" key="13">
    <source>
        <dbReference type="PROSITE-ProRule" id="PRU00453"/>
    </source>
</evidence>
<dbReference type="FunFam" id="3.30.60.190:FF:000001">
    <property type="entry name" value="box C/D snoRNA protein 1"/>
    <property type="match status" value="1"/>
</dbReference>
<evidence type="ECO:0000256" key="3">
    <source>
        <dbReference type="ARBA" id="ARBA00022553"/>
    </source>
</evidence>
<evidence type="ECO:0000256" key="10">
    <source>
        <dbReference type="ARBA" id="ARBA00061949"/>
    </source>
</evidence>
<dbReference type="PANTHER" id="PTHR13483:SF11">
    <property type="entry name" value="ZINC FINGER HIT DOMAIN-CONTAINING PROTEIN 3"/>
    <property type="match status" value="1"/>
</dbReference>
<gene>
    <name evidence="16" type="ORF">B0H67DRAFT_498525</name>
</gene>
<evidence type="ECO:0000256" key="1">
    <source>
        <dbReference type="ARBA" id="ARBA00022499"/>
    </source>
</evidence>
<dbReference type="GO" id="GO:0070761">
    <property type="term" value="C:pre-snoRNP complex"/>
    <property type="evidence" value="ECO:0007669"/>
    <property type="project" value="TreeGrafter"/>
</dbReference>
<keyword evidence="7" id="KW-0832">Ubl conjugation</keyword>
<dbReference type="GO" id="GO:0000492">
    <property type="term" value="P:box C/D snoRNP assembly"/>
    <property type="evidence" value="ECO:0007669"/>
    <property type="project" value="TreeGrafter"/>
</dbReference>
<dbReference type="GO" id="GO:0000463">
    <property type="term" value="P:maturation of LSU-rRNA from tricistronic rRNA transcript (SSU-rRNA, 5.8S rRNA, LSU-rRNA)"/>
    <property type="evidence" value="ECO:0007669"/>
    <property type="project" value="TreeGrafter"/>
</dbReference>
<dbReference type="GO" id="GO:0005634">
    <property type="term" value="C:nucleus"/>
    <property type="evidence" value="ECO:0007669"/>
    <property type="project" value="TreeGrafter"/>
</dbReference>
<feature type="compositionally biased region" description="Basic and acidic residues" evidence="14">
    <location>
        <begin position="413"/>
        <end position="443"/>
    </location>
</feature>
<comment type="subunit">
    <text evidence="10">Interacts with FBL, SNU13, NOP58, NUFIP1, RUVBL1, RUVBL2 and TAF9. Interacts (via HIT-type zinc finger) with the RUVBL1/RUVBL2 complex in the presence of ADP.</text>
</comment>
<evidence type="ECO:0000256" key="8">
    <source>
        <dbReference type="ARBA" id="ARBA00049598"/>
    </source>
</evidence>
<keyword evidence="17" id="KW-1185">Reference proteome</keyword>
<evidence type="ECO:0000256" key="6">
    <source>
        <dbReference type="ARBA" id="ARBA00022833"/>
    </source>
</evidence>
<dbReference type="GO" id="GO:0048254">
    <property type="term" value="P:snoRNA localization"/>
    <property type="evidence" value="ECO:0007669"/>
    <property type="project" value="TreeGrafter"/>
</dbReference>
<evidence type="ECO:0000256" key="9">
    <source>
        <dbReference type="ARBA" id="ARBA00049654"/>
    </source>
</evidence>
<evidence type="ECO:0000256" key="2">
    <source>
        <dbReference type="ARBA" id="ARBA00022517"/>
    </source>
</evidence>
<name>A0AA39ZW73_9PEZI</name>
<keyword evidence="3" id="KW-0597">Phosphoprotein</keyword>
<keyword evidence="2" id="KW-0690">Ribosome biogenesis</keyword>
<organism evidence="16 17">
    <name type="scientific">Lasiosphaeris hirsuta</name>
    <dbReference type="NCBI Taxonomy" id="260670"/>
    <lineage>
        <taxon>Eukaryota</taxon>
        <taxon>Fungi</taxon>
        <taxon>Dikarya</taxon>
        <taxon>Ascomycota</taxon>
        <taxon>Pezizomycotina</taxon>
        <taxon>Sordariomycetes</taxon>
        <taxon>Sordariomycetidae</taxon>
        <taxon>Sordariales</taxon>
        <taxon>Lasiosphaeriaceae</taxon>
        <taxon>Lasiosphaeris</taxon>
    </lineage>
</organism>
<feature type="domain" description="HIT-type" evidence="15">
    <location>
        <begin position="10"/>
        <end position="44"/>
    </location>
</feature>
<evidence type="ECO:0000256" key="11">
    <source>
        <dbReference type="ARBA" id="ARBA00068630"/>
    </source>
</evidence>
<dbReference type="PROSITE" id="PS51083">
    <property type="entry name" value="ZF_HIT"/>
    <property type="match status" value="1"/>
</dbReference>
<dbReference type="SUPFAM" id="SSF144232">
    <property type="entry name" value="HIT/MYND zinc finger-like"/>
    <property type="match status" value="1"/>
</dbReference>
<dbReference type="Pfam" id="PF25790">
    <property type="entry name" value="BCD1"/>
    <property type="match status" value="1"/>
</dbReference>
<dbReference type="Pfam" id="PF04438">
    <property type="entry name" value="zf-HIT"/>
    <property type="match status" value="1"/>
</dbReference>
<dbReference type="PANTHER" id="PTHR13483">
    <property type="entry name" value="BOX C_D SNORNA PROTEIN 1-RELATED"/>
    <property type="match status" value="1"/>
</dbReference>
<feature type="compositionally biased region" description="Acidic residues" evidence="14">
    <location>
        <begin position="463"/>
        <end position="475"/>
    </location>
</feature>
<protein>
    <recommendedName>
        <fullName evidence="11">Box C/D snoRNA protein 1</fullName>
    </recommendedName>
    <alternativeName>
        <fullName evidence="12">Zinc finger HIT domain-containing protein 6</fullName>
    </alternativeName>
</protein>
<keyword evidence="1" id="KW-1017">Isopeptide bond</keyword>
<feature type="compositionally biased region" description="Acidic residues" evidence="14">
    <location>
        <begin position="243"/>
        <end position="252"/>
    </location>
</feature>
<dbReference type="CDD" id="cd23023">
    <property type="entry name" value="zf-HIT_BCD1"/>
    <property type="match status" value="1"/>
</dbReference>
<evidence type="ECO:0000256" key="4">
    <source>
        <dbReference type="ARBA" id="ARBA00022723"/>
    </source>
</evidence>
<keyword evidence="5 13" id="KW-0863">Zinc-finger</keyword>
<keyword evidence="6" id="KW-0862">Zinc</keyword>
<feature type="compositionally biased region" description="Basic residues" evidence="14">
    <location>
        <begin position="256"/>
        <end position="271"/>
    </location>
</feature>
<evidence type="ECO:0000256" key="12">
    <source>
        <dbReference type="ARBA" id="ARBA00077531"/>
    </source>
</evidence>
<dbReference type="AlphaFoldDB" id="A0AA39ZW73"/>
<evidence type="ECO:0000259" key="15">
    <source>
        <dbReference type="PROSITE" id="PS51083"/>
    </source>
</evidence>
<comment type="similarity">
    <text evidence="9">Belongs to the BCD1 family.</text>
</comment>
<dbReference type="Gene3D" id="3.30.60.190">
    <property type="match status" value="1"/>
</dbReference>